<feature type="compositionally biased region" description="Pro residues" evidence="1">
    <location>
        <begin position="239"/>
        <end position="263"/>
    </location>
</feature>
<feature type="region of interest" description="Disordered" evidence="1">
    <location>
        <begin position="103"/>
        <end position="323"/>
    </location>
</feature>
<comment type="caution">
    <text evidence="2">The sequence shown here is derived from an EMBL/GenBank/DDBJ whole genome shotgun (WGS) entry which is preliminary data.</text>
</comment>
<evidence type="ECO:0008006" key="4">
    <source>
        <dbReference type="Google" id="ProtNLM"/>
    </source>
</evidence>
<name>A0ABU7FDQ7_9ACTN</name>
<feature type="region of interest" description="Disordered" evidence="1">
    <location>
        <begin position="1"/>
        <end position="23"/>
    </location>
</feature>
<feature type="region of interest" description="Disordered" evidence="1">
    <location>
        <begin position="345"/>
        <end position="472"/>
    </location>
</feature>
<feature type="compositionally biased region" description="Low complexity" evidence="1">
    <location>
        <begin position="264"/>
        <end position="287"/>
    </location>
</feature>
<keyword evidence="3" id="KW-1185">Reference proteome</keyword>
<evidence type="ECO:0000256" key="1">
    <source>
        <dbReference type="SAM" id="MobiDB-lite"/>
    </source>
</evidence>
<feature type="compositionally biased region" description="Basic and acidic residues" evidence="1">
    <location>
        <begin position="118"/>
        <end position="127"/>
    </location>
</feature>
<feature type="compositionally biased region" description="Low complexity" evidence="1">
    <location>
        <begin position="209"/>
        <end position="238"/>
    </location>
</feature>
<dbReference type="EMBL" id="JAYWVC010000016">
    <property type="protein sequence ID" value="MED7821933.1"/>
    <property type="molecule type" value="Genomic_DNA"/>
</dbReference>
<protein>
    <recommendedName>
        <fullName evidence="4">Tetratricopeptide repeat protein</fullName>
    </recommendedName>
</protein>
<organism evidence="2 3">
    <name type="scientific">Streptomyces chiangmaiensis</name>
    <dbReference type="NCBI Taxonomy" id="766497"/>
    <lineage>
        <taxon>Bacteria</taxon>
        <taxon>Bacillati</taxon>
        <taxon>Actinomycetota</taxon>
        <taxon>Actinomycetes</taxon>
        <taxon>Kitasatosporales</taxon>
        <taxon>Streptomycetaceae</taxon>
        <taxon>Streptomyces</taxon>
    </lineage>
</organism>
<evidence type="ECO:0000313" key="3">
    <source>
        <dbReference type="Proteomes" id="UP001333996"/>
    </source>
</evidence>
<evidence type="ECO:0000313" key="2">
    <source>
        <dbReference type="EMBL" id="MED7821933.1"/>
    </source>
</evidence>
<feature type="compositionally biased region" description="Basic and acidic residues" evidence="1">
    <location>
        <begin position="1"/>
        <end position="10"/>
    </location>
</feature>
<accession>A0ABU7FDQ7</accession>
<proteinExistence type="predicted"/>
<feature type="compositionally biased region" description="Low complexity" evidence="1">
    <location>
        <begin position="374"/>
        <end position="402"/>
    </location>
</feature>
<feature type="compositionally biased region" description="Pro residues" evidence="1">
    <location>
        <begin position="420"/>
        <end position="437"/>
    </location>
</feature>
<gene>
    <name evidence="2" type="ORF">VXC91_08030</name>
</gene>
<dbReference type="Proteomes" id="UP001333996">
    <property type="component" value="Unassembled WGS sequence"/>
</dbReference>
<reference evidence="2" key="1">
    <citation type="submission" date="2024-01" db="EMBL/GenBank/DDBJ databases">
        <title>First draft genome sequence data of TA4-1, the type strain of Gram-positive actinobacterium Streptomyces chiangmaiensis.</title>
        <authorList>
            <person name="Yasawong M."/>
            <person name="Nantapong N."/>
        </authorList>
    </citation>
    <scope>NUCLEOTIDE SEQUENCE</scope>
    <source>
        <strain evidence="2">TA4-1</strain>
    </source>
</reference>
<dbReference type="RefSeq" id="WP_329506211.1">
    <property type="nucleotide sequence ID" value="NZ_BAAAYZ010000297.1"/>
</dbReference>
<feature type="compositionally biased region" description="Low complexity" evidence="1">
    <location>
        <begin position="14"/>
        <end position="23"/>
    </location>
</feature>
<sequence>MSRLSRDQQRGRPAAGAVSAGSAGAGAAPIEVHVPAAPGAGATVGGMPVAVGPDEEAQEAVLDHLHRLALASGRPVLATVHDERIGFVVPIRVYVDGSSEYAGEPVQVGAPRTADAPEAPRRDEATHARRPANAQEPAPDTSATAFPPRAVREPDGLSAPPPPAQVLDAAESRPTPPATAPSAQPPGVGSRTSAPGAVPERSVARLAGSSTAPSARPAASAPRTTLPAARTPAPASPVRHPPAPAPSSAPAAGPGPAPVPPSVPQVAGPVAHDRPASAPAASSVQPSPSAPVPGAAPPSSAGPAPRPESPEAGREVAQARPGGTVSTFVLRSVPDDAALISVTSGPAQVLPAAGDGRGLPSPSGRTPLPAPQAPGTVTAPTGVFGPPPVVAAGPVAPTEPQSTPAPQPPMPLSRRAAASTPPPSPATAPAPAWPAPAPSSVETPEVLAPPATDADCEPAPYAAPDWKPTAPPKTVSVAEVEEEAKEPPVREFDSMAEAVLAPDSGAVPPGDAGGPIAEPMARINAAVKQGRIEEAAALAERTVNEASASLGAHHPDVLRLRELTAYIAYLAADALRSFHLSLDLARLRHRMGDSRGAYGNVQSAAAAWRAVRDPVQGLHLGRDLIAVWSELAASGGPAADDLDQLERARGRMGRLAERARVAADGEPPRPQ</sequence>